<gene>
    <name evidence="2" type="ORF">GGR05_001153</name>
</gene>
<name>A0A7W6FTR6_9HYPH</name>
<evidence type="ECO:0000313" key="3">
    <source>
        <dbReference type="Proteomes" id="UP000531216"/>
    </source>
</evidence>
<protein>
    <submittedName>
        <fullName evidence="2">L-asparagine transporter-like permease</fullName>
    </submittedName>
</protein>
<sequence>MSPEPRDELVQLTAAEQRARRRRSVAIGVVLAVLVVLFYVVSLFRIGGGLE</sequence>
<accession>A0A7W6FTR6</accession>
<evidence type="ECO:0000256" key="1">
    <source>
        <dbReference type="SAM" id="Phobius"/>
    </source>
</evidence>
<organism evidence="2 3">
    <name type="scientific">Aureimonas phyllosphaerae</name>
    <dbReference type="NCBI Taxonomy" id="1166078"/>
    <lineage>
        <taxon>Bacteria</taxon>
        <taxon>Pseudomonadati</taxon>
        <taxon>Pseudomonadota</taxon>
        <taxon>Alphaproteobacteria</taxon>
        <taxon>Hyphomicrobiales</taxon>
        <taxon>Aurantimonadaceae</taxon>
        <taxon>Aureimonas</taxon>
    </lineage>
</organism>
<keyword evidence="1" id="KW-1133">Transmembrane helix</keyword>
<dbReference type="RefSeq" id="WP_090960125.1">
    <property type="nucleotide sequence ID" value="NZ_FOOA01000002.1"/>
</dbReference>
<keyword evidence="3" id="KW-1185">Reference proteome</keyword>
<dbReference type="EMBL" id="JACIDO010000002">
    <property type="protein sequence ID" value="MBB3935025.1"/>
    <property type="molecule type" value="Genomic_DNA"/>
</dbReference>
<evidence type="ECO:0000313" key="2">
    <source>
        <dbReference type="EMBL" id="MBB3935025.1"/>
    </source>
</evidence>
<proteinExistence type="predicted"/>
<dbReference type="Proteomes" id="UP000531216">
    <property type="component" value="Unassembled WGS sequence"/>
</dbReference>
<reference evidence="2 3" key="1">
    <citation type="submission" date="2020-08" db="EMBL/GenBank/DDBJ databases">
        <title>Genomic Encyclopedia of Type Strains, Phase IV (KMG-IV): sequencing the most valuable type-strain genomes for metagenomic binning, comparative biology and taxonomic classification.</title>
        <authorList>
            <person name="Goeker M."/>
        </authorList>
    </citation>
    <scope>NUCLEOTIDE SEQUENCE [LARGE SCALE GENOMIC DNA]</scope>
    <source>
        <strain evidence="2 3">DSM 25024</strain>
    </source>
</reference>
<keyword evidence="1" id="KW-0812">Transmembrane</keyword>
<keyword evidence="1" id="KW-0472">Membrane</keyword>
<feature type="transmembrane region" description="Helical" evidence="1">
    <location>
        <begin position="25"/>
        <end position="46"/>
    </location>
</feature>
<dbReference type="AlphaFoldDB" id="A0A7W6FTR6"/>
<comment type="caution">
    <text evidence="2">The sequence shown here is derived from an EMBL/GenBank/DDBJ whole genome shotgun (WGS) entry which is preliminary data.</text>
</comment>